<protein>
    <recommendedName>
        <fullName evidence="3">F-box domain-containing protein</fullName>
    </recommendedName>
</protein>
<dbReference type="AlphaFoldDB" id="A0A9D4V4D0"/>
<evidence type="ECO:0000313" key="1">
    <source>
        <dbReference type="EMBL" id="KAI5079023.1"/>
    </source>
</evidence>
<dbReference type="OrthoDB" id="1980211at2759"/>
<evidence type="ECO:0008006" key="3">
    <source>
        <dbReference type="Google" id="ProtNLM"/>
    </source>
</evidence>
<dbReference type="EMBL" id="JABFUD020000006">
    <property type="protein sequence ID" value="KAI5079023.1"/>
    <property type="molecule type" value="Genomic_DNA"/>
</dbReference>
<organism evidence="1 2">
    <name type="scientific">Adiantum capillus-veneris</name>
    <name type="common">Maidenhair fern</name>
    <dbReference type="NCBI Taxonomy" id="13818"/>
    <lineage>
        <taxon>Eukaryota</taxon>
        <taxon>Viridiplantae</taxon>
        <taxon>Streptophyta</taxon>
        <taxon>Embryophyta</taxon>
        <taxon>Tracheophyta</taxon>
        <taxon>Polypodiopsida</taxon>
        <taxon>Polypodiidae</taxon>
        <taxon>Polypodiales</taxon>
        <taxon>Pteridineae</taxon>
        <taxon>Pteridaceae</taxon>
        <taxon>Vittarioideae</taxon>
        <taxon>Adiantum</taxon>
    </lineage>
</organism>
<sequence>MDIEMEAESGGGVESLIPGLPDEVVLLHVLSRLPWYARPVCRAFSKHWRASIDTLATLPYFAAQTRKHQLPLLKGLFIICTTKDPQLFLVRDHTEDDKRKRKTTFHTVREGRIHSHWRKLPPLQGLPRMHGLLLVANYGILFVWSSWVPNIMVKIDLARGDWTWTRLHTFADLYLADLDVALSAISFKGKIFVPLLNAAGSQTEIQKREGLLIYDMMTGQCKHLVKGNFPELRVLLKTSSQSASHVQEELYGLVELESMLVVLVGDADRKCWRKIKEVPYPDDWEWSDLSDGYLLNGNCFEPVIPDMEINIVWWDCVNYHVSWFDPLRKTWVHMLGDNMVQSIEYLMFIHGSLYGVFIEFDDELNSKSCIRNQGMGMGTEDQAGNKGSEVAVEVVTSQQDPIFRKRAILKATICVAERIVKWERVHAIGYFEDDAIVPVDNCTIIT</sequence>
<reference evidence="1" key="1">
    <citation type="submission" date="2021-01" db="EMBL/GenBank/DDBJ databases">
        <title>Adiantum capillus-veneris genome.</title>
        <authorList>
            <person name="Fang Y."/>
            <person name="Liao Q."/>
        </authorList>
    </citation>
    <scope>NUCLEOTIDE SEQUENCE</scope>
    <source>
        <strain evidence="1">H3</strain>
        <tissue evidence="1">Leaf</tissue>
    </source>
</reference>
<keyword evidence="2" id="KW-1185">Reference proteome</keyword>
<name>A0A9D4V4D0_ADICA</name>
<accession>A0A9D4V4D0</accession>
<comment type="caution">
    <text evidence="1">The sequence shown here is derived from an EMBL/GenBank/DDBJ whole genome shotgun (WGS) entry which is preliminary data.</text>
</comment>
<dbReference type="Proteomes" id="UP000886520">
    <property type="component" value="Chromosome 6"/>
</dbReference>
<evidence type="ECO:0000313" key="2">
    <source>
        <dbReference type="Proteomes" id="UP000886520"/>
    </source>
</evidence>
<gene>
    <name evidence="1" type="ORF">GOP47_0006694</name>
</gene>
<proteinExistence type="predicted"/>